<dbReference type="SUPFAM" id="SSF81382">
    <property type="entry name" value="Skp1 dimerisation domain-like"/>
    <property type="match status" value="1"/>
</dbReference>
<evidence type="ECO:0000313" key="5">
    <source>
        <dbReference type="EMBL" id="PIO64453.1"/>
    </source>
</evidence>
<dbReference type="Proteomes" id="UP000230423">
    <property type="component" value="Unassembled WGS sequence"/>
</dbReference>
<dbReference type="InterPro" id="IPR011333">
    <property type="entry name" value="SKP1/BTB/POZ_sf"/>
</dbReference>
<dbReference type="SUPFAM" id="SSF54695">
    <property type="entry name" value="POZ domain"/>
    <property type="match status" value="1"/>
</dbReference>
<evidence type="ECO:0000259" key="4">
    <source>
        <dbReference type="Pfam" id="PF03931"/>
    </source>
</evidence>
<dbReference type="Pfam" id="PF01466">
    <property type="entry name" value="Skp1"/>
    <property type="match status" value="1"/>
</dbReference>
<dbReference type="EMBL" id="KZ349898">
    <property type="protein sequence ID" value="PIO64453.1"/>
    <property type="molecule type" value="Genomic_DNA"/>
</dbReference>
<keyword evidence="6" id="KW-1185">Reference proteome</keyword>
<feature type="domain" description="SKP1 component POZ" evidence="4">
    <location>
        <begin position="27"/>
        <end position="87"/>
    </location>
</feature>
<reference evidence="5 6" key="1">
    <citation type="submission" date="2015-09" db="EMBL/GenBank/DDBJ databases">
        <title>Draft genome of the parasitic nematode Teladorsagia circumcincta isolate WARC Sus (inbred).</title>
        <authorList>
            <person name="Mitreva M."/>
        </authorList>
    </citation>
    <scope>NUCLEOTIDE SEQUENCE [LARGE SCALE GENOMIC DNA]</scope>
    <source>
        <strain evidence="5 6">S</strain>
    </source>
</reference>
<evidence type="ECO:0000256" key="1">
    <source>
        <dbReference type="ARBA" id="ARBA00009993"/>
    </source>
</evidence>
<dbReference type="OrthoDB" id="5786141at2759"/>
<gene>
    <name evidence="5" type="ORF">TELCIR_13918</name>
</gene>
<dbReference type="Gene3D" id="3.30.710.10">
    <property type="entry name" value="Potassium Channel Kv1.1, Chain A"/>
    <property type="match status" value="1"/>
</dbReference>
<comment type="similarity">
    <text evidence="1">Belongs to the SKP1 family.</text>
</comment>
<proteinExistence type="inferred from homology"/>
<name>A0A2G9U2J2_TELCI</name>
<evidence type="ECO:0000256" key="2">
    <source>
        <dbReference type="ARBA" id="ARBA00022786"/>
    </source>
</evidence>
<dbReference type="FunFam" id="3.30.710.10:FF:000026">
    <property type="entry name" value="E3 ubiquitin ligase complex SCF subunit"/>
    <property type="match status" value="1"/>
</dbReference>
<feature type="domain" description="SKP1 component dimerisation" evidence="3">
    <location>
        <begin position="125"/>
        <end position="170"/>
    </location>
</feature>
<keyword evidence="2" id="KW-0833">Ubl conjugation pathway</keyword>
<dbReference type="InterPro" id="IPR016072">
    <property type="entry name" value="Skp1_comp_dimer"/>
</dbReference>
<organism evidence="5 6">
    <name type="scientific">Teladorsagia circumcincta</name>
    <name type="common">Brown stomach worm</name>
    <name type="synonym">Ostertagia circumcincta</name>
    <dbReference type="NCBI Taxonomy" id="45464"/>
    <lineage>
        <taxon>Eukaryota</taxon>
        <taxon>Metazoa</taxon>
        <taxon>Ecdysozoa</taxon>
        <taxon>Nematoda</taxon>
        <taxon>Chromadorea</taxon>
        <taxon>Rhabditida</taxon>
        <taxon>Rhabditina</taxon>
        <taxon>Rhabditomorpha</taxon>
        <taxon>Strongyloidea</taxon>
        <taxon>Trichostrongylidae</taxon>
        <taxon>Teladorsagia</taxon>
    </lineage>
</organism>
<dbReference type="PANTHER" id="PTHR11165">
    <property type="entry name" value="SKP1"/>
    <property type="match status" value="1"/>
</dbReference>
<dbReference type="AlphaFoldDB" id="A0A2G9U2J2"/>
<dbReference type="InterPro" id="IPR016073">
    <property type="entry name" value="Skp1_comp_POZ"/>
</dbReference>
<dbReference type="InterPro" id="IPR001232">
    <property type="entry name" value="SKP1-like"/>
</dbReference>
<dbReference type="SMART" id="SM00512">
    <property type="entry name" value="Skp1"/>
    <property type="match status" value="1"/>
</dbReference>
<dbReference type="CDD" id="cd18322">
    <property type="entry name" value="BTB_POZ_SKP1"/>
    <property type="match status" value="1"/>
</dbReference>
<dbReference type="InterPro" id="IPR036296">
    <property type="entry name" value="SKP1-like_dim_sf"/>
</dbReference>
<evidence type="ECO:0000259" key="3">
    <source>
        <dbReference type="Pfam" id="PF01466"/>
    </source>
</evidence>
<sequence>MNTVGGGMMTSKKTTENVGTEKAEKVYKVQTKEQEICEVPASIISMSKLITTMLEDLNLQDDDTPIPIPNVTAPVFKKVVAWCEKHKTNGKEAKKLEEWSEEFFKVEYPMLFEIIMAANYLDIPTLLDDGCRKIANMMKGKTPEEIRTLFNITNDFTPEEEEEIRRENAWENKETKETEKTTAQHRLEAGVIPFLTVGYGGIDLLKELSD</sequence>
<accession>A0A2G9U2J2</accession>
<dbReference type="Pfam" id="PF03931">
    <property type="entry name" value="Skp1_POZ"/>
    <property type="match status" value="1"/>
</dbReference>
<evidence type="ECO:0000313" key="6">
    <source>
        <dbReference type="Proteomes" id="UP000230423"/>
    </source>
</evidence>
<dbReference type="InterPro" id="IPR016897">
    <property type="entry name" value="SKP1"/>
</dbReference>
<dbReference type="GO" id="GO:0006511">
    <property type="term" value="P:ubiquitin-dependent protein catabolic process"/>
    <property type="evidence" value="ECO:0007669"/>
    <property type="project" value="InterPro"/>
</dbReference>
<protein>
    <submittedName>
        <fullName evidence="5">Skp1 family, dimerization domain protein</fullName>
    </submittedName>
</protein>